<dbReference type="InterPro" id="IPR006994">
    <property type="entry name" value="TCF25/Rqc1"/>
</dbReference>
<keyword evidence="3" id="KW-1185">Reference proteome</keyword>
<reference evidence="2 3" key="1">
    <citation type="submission" date="2020-08" db="EMBL/GenBank/DDBJ databases">
        <title>Genomic Encyclopedia of Type Strains, Phase IV (KMG-IV): sequencing the most valuable type-strain genomes for metagenomic binning, comparative biology and taxonomic classification.</title>
        <authorList>
            <person name="Goeker M."/>
        </authorList>
    </citation>
    <scope>NUCLEOTIDE SEQUENCE [LARGE SCALE GENOMIC DNA]</scope>
    <source>
        <strain evidence="2 3">DSM 27165</strain>
    </source>
</reference>
<dbReference type="Proteomes" id="UP000575898">
    <property type="component" value="Unassembled WGS sequence"/>
</dbReference>
<dbReference type="Pfam" id="PF04910">
    <property type="entry name" value="Tcf25"/>
    <property type="match status" value="1"/>
</dbReference>
<dbReference type="RefSeq" id="WP_184040113.1">
    <property type="nucleotide sequence ID" value="NZ_JACHHY010000016.1"/>
</dbReference>
<dbReference type="InterPro" id="IPR019734">
    <property type="entry name" value="TPR_rpt"/>
</dbReference>
<dbReference type="SMART" id="SM00028">
    <property type="entry name" value="TPR"/>
    <property type="match status" value="2"/>
</dbReference>
<evidence type="ECO:0000256" key="1">
    <source>
        <dbReference type="PROSITE-ProRule" id="PRU00339"/>
    </source>
</evidence>
<keyword evidence="1" id="KW-0802">TPR repeat</keyword>
<dbReference type="Gene3D" id="1.25.40.10">
    <property type="entry name" value="Tetratricopeptide repeat domain"/>
    <property type="match status" value="2"/>
</dbReference>
<sequence>MNMEPKRDALDELLSETVANAIKQPDPAGLSEWMVAVWAPKASEVFNRPITAEHAPRLMRLLAKAICNVLPRPENDYRPVKWPKTERNAACDCGSGLKYKHCCAALEAGLPVLSVQDLLPYVLAAVPKAHLQRLPLGRMDLEALADVAIGWAERNQHERAVLLLEPIFKQSALLDERAELAFDVLMDSYLALNKPKKRTQLLEAVLSCQSQFLQAVAWRRLAAIHADAGEHDLAMEAFSKAQHLAPDHPALGPLEVTLWLAGHDVARAVERAAFWRAHYKKISPHLYAQPLSFMEEVITDPAAIQREMGMASEEEYRWFAPLGQLLDTLPVAQARYTLQPAEDGGMVLQALPELATLESTWEEVLRSIQGDTSEQEEALWDVLAQRDKWLTWLKANPTAFDNVTILDQLYFLASMLDEEKDESVLPVLEQLSVRIEAITDLLLSSEQQGTVQLPWRKPENRPLLRMLGVMALTQSGDVQLQHLERLVLGLNPTDEQQLRYHLGYQYLTTNQLDKMIALGEAFSEDNAEMCFNHALALFLVGNEEQATTVLERGIQTNPQLAAMLIQSRAKRAQPGDSQAEEGAAYRQQYHALWKNSGGLSWLKKQKACS</sequence>
<organism evidence="2 3">
    <name type="scientific">Chitinivorax tropicus</name>
    <dbReference type="NCBI Taxonomy" id="714531"/>
    <lineage>
        <taxon>Bacteria</taxon>
        <taxon>Pseudomonadati</taxon>
        <taxon>Pseudomonadota</taxon>
        <taxon>Betaproteobacteria</taxon>
        <taxon>Chitinivorax</taxon>
    </lineage>
</organism>
<dbReference type="EMBL" id="JACHHY010000016">
    <property type="protein sequence ID" value="MBB5019367.1"/>
    <property type="molecule type" value="Genomic_DNA"/>
</dbReference>
<gene>
    <name evidence="2" type="ORF">HNQ59_002668</name>
</gene>
<comment type="caution">
    <text evidence="2">The sequence shown here is derived from an EMBL/GenBank/DDBJ whole genome shotgun (WGS) entry which is preliminary data.</text>
</comment>
<dbReference type="InterPro" id="IPR011990">
    <property type="entry name" value="TPR-like_helical_dom_sf"/>
</dbReference>
<evidence type="ECO:0000313" key="2">
    <source>
        <dbReference type="EMBL" id="MBB5019367.1"/>
    </source>
</evidence>
<dbReference type="SUPFAM" id="SSF48452">
    <property type="entry name" value="TPR-like"/>
    <property type="match status" value="1"/>
</dbReference>
<feature type="repeat" description="TPR" evidence="1">
    <location>
        <begin position="215"/>
        <end position="248"/>
    </location>
</feature>
<dbReference type="AlphaFoldDB" id="A0A840MQK3"/>
<accession>A0A840MQK3</accession>
<proteinExistence type="predicted"/>
<name>A0A840MQK3_9PROT</name>
<evidence type="ECO:0000313" key="3">
    <source>
        <dbReference type="Proteomes" id="UP000575898"/>
    </source>
</evidence>
<dbReference type="SUPFAM" id="SSF103642">
    <property type="entry name" value="Sec-C motif"/>
    <property type="match status" value="1"/>
</dbReference>
<protein>
    <submittedName>
        <fullName evidence="2">Tetratricopeptide (TPR) repeat protein</fullName>
    </submittedName>
</protein>
<dbReference type="PROSITE" id="PS50005">
    <property type="entry name" value="TPR"/>
    <property type="match status" value="1"/>
</dbReference>
<dbReference type="InterPro" id="IPR004027">
    <property type="entry name" value="SEC_C_motif"/>
</dbReference>
<dbReference type="Pfam" id="PF02810">
    <property type="entry name" value="SEC-C"/>
    <property type="match status" value="1"/>
</dbReference>
<dbReference type="Gene3D" id="3.10.450.50">
    <property type="match status" value="1"/>
</dbReference>